<proteinExistence type="predicted"/>
<dbReference type="Gene3D" id="3.30.2310.20">
    <property type="entry name" value="RelE-like"/>
    <property type="match status" value="1"/>
</dbReference>
<organism evidence="2 3">
    <name type="scientific">Candidatus Defluviibacterium haderslevense</name>
    <dbReference type="NCBI Taxonomy" id="2981993"/>
    <lineage>
        <taxon>Bacteria</taxon>
        <taxon>Pseudomonadati</taxon>
        <taxon>Bacteroidota</taxon>
        <taxon>Saprospiria</taxon>
        <taxon>Saprospirales</taxon>
        <taxon>Saprospiraceae</taxon>
        <taxon>Candidatus Defluviibacterium</taxon>
    </lineage>
</organism>
<dbReference type="AlphaFoldDB" id="A0A9D7S647"/>
<dbReference type="Proteomes" id="UP000808349">
    <property type="component" value="Unassembled WGS sequence"/>
</dbReference>
<evidence type="ECO:0000313" key="2">
    <source>
        <dbReference type="EMBL" id="MBK9716071.1"/>
    </source>
</evidence>
<dbReference type="EMBL" id="JADKFW010000004">
    <property type="protein sequence ID" value="MBK9716071.1"/>
    <property type="molecule type" value="Genomic_DNA"/>
</dbReference>
<dbReference type="Pfam" id="PF05016">
    <property type="entry name" value="ParE_toxin"/>
    <property type="match status" value="1"/>
</dbReference>
<sequence length="96" mass="11245">MTVFFTSSATKDLENINSYLSQHWGHNSQLKFESKLRHSLNLLPSNPRLGILENVAKNIYSILVHKHIRVYYRLTLKKIIILSLFDVRQNPNLRPT</sequence>
<protein>
    <submittedName>
        <fullName evidence="2">Type II toxin-antitoxin system RelE/ParE family toxin</fullName>
    </submittedName>
</protein>
<accession>A0A9D7S647</accession>
<comment type="caution">
    <text evidence="2">The sequence shown here is derived from an EMBL/GenBank/DDBJ whole genome shotgun (WGS) entry which is preliminary data.</text>
</comment>
<name>A0A9D7S647_9BACT</name>
<dbReference type="InterPro" id="IPR035093">
    <property type="entry name" value="RelE/ParE_toxin_dom_sf"/>
</dbReference>
<gene>
    <name evidence="2" type="ORF">IPO85_00830</name>
</gene>
<reference evidence="2 3" key="1">
    <citation type="submission" date="2020-10" db="EMBL/GenBank/DDBJ databases">
        <title>Connecting structure to function with the recovery of over 1000 high-quality activated sludge metagenome-assembled genomes encoding full-length rRNA genes using long-read sequencing.</title>
        <authorList>
            <person name="Singleton C.M."/>
            <person name="Petriglieri F."/>
            <person name="Kristensen J.M."/>
            <person name="Kirkegaard R.H."/>
            <person name="Michaelsen T.Y."/>
            <person name="Andersen M.H."/>
            <person name="Karst S.M."/>
            <person name="Dueholm M.S."/>
            <person name="Nielsen P.H."/>
            <person name="Albertsen M."/>
        </authorList>
    </citation>
    <scope>NUCLEOTIDE SEQUENCE [LARGE SCALE GENOMIC DNA]</scope>
    <source>
        <strain evidence="2">Ribe_18-Q3-R11-54_BAT3C.373</strain>
    </source>
</reference>
<keyword evidence="1" id="KW-1277">Toxin-antitoxin system</keyword>
<evidence type="ECO:0000256" key="1">
    <source>
        <dbReference type="ARBA" id="ARBA00022649"/>
    </source>
</evidence>
<dbReference type="InterPro" id="IPR007712">
    <property type="entry name" value="RelE/ParE_toxin"/>
</dbReference>
<evidence type="ECO:0000313" key="3">
    <source>
        <dbReference type="Proteomes" id="UP000808349"/>
    </source>
</evidence>